<dbReference type="HAMAP" id="MF_01610">
    <property type="entry name" value="MfnA_decarbox"/>
    <property type="match status" value="1"/>
</dbReference>
<comment type="catalytic activity">
    <reaction evidence="6">
        <text>L-aspartate + H(+) = beta-alanine + CO2</text>
        <dbReference type="Rhea" id="RHEA:19497"/>
        <dbReference type="ChEBI" id="CHEBI:15378"/>
        <dbReference type="ChEBI" id="CHEBI:16526"/>
        <dbReference type="ChEBI" id="CHEBI:29991"/>
        <dbReference type="ChEBI" id="CHEBI:57966"/>
        <dbReference type="EC" id="4.1.1.11"/>
    </reaction>
</comment>
<dbReference type="Gene3D" id="3.90.1150.10">
    <property type="entry name" value="Aspartate Aminotransferase, domain 1"/>
    <property type="match status" value="1"/>
</dbReference>
<keyword evidence="3 6" id="KW-0663">Pyridoxal phosphate</keyword>
<comment type="caution">
    <text evidence="7">The sequence shown here is derived from an EMBL/GenBank/DDBJ whole genome shotgun (WGS) entry which is preliminary data.</text>
</comment>
<keyword evidence="8" id="KW-1185">Reference proteome</keyword>
<accession>A0ABT5XFC6</accession>
<name>A0ABT5XFC6_9EURY</name>
<evidence type="ECO:0000256" key="3">
    <source>
        <dbReference type="ARBA" id="ARBA00022898"/>
    </source>
</evidence>
<dbReference type="RefSeq" id="WP_316969078.1">
    <property type="nucleotide sequence ID" value="NZ_JARFPL010000019.1"/>
</dbReference>
<organism evidence="7 8">
    <name type="scientific">Candidatus Methanocrinis alkalitolerans</name>
    <dbReference type="NCBI Taxonomy" id="3033395"/>
    <lineage>
        <taxon>Archaea</taxon>
        <taxon>Methanobacteriati</taxon>
        <taxon>Methanobacteriota</taxon>
        <taxon>Stenosarchaea group</taxon>
        <taxon>Methanomicrobia</taxon>
        <taxon>Methanotrichales</taxon>
        <taxon>Methanotrichaceae</taxon>
        <taxon>Methanocrinis</taxon>
    </lineage>
</organism>
<proteinExistence type="inferred from homology"/>
<dbReference type="EC" id="4.1.1.25" evidence="6"/>
<evidence type="ECO:0000256" key="2">
    <source>
        <dbReference type="ARBA" id="ARBA00022793"/>
    </source>
</evidence>
<comment type="pathway">
    <text evidence="6">Cofactor biosynthesis; methanofuran biosynthesis.</text>
</comment>
<dbReference type="InterPro" id="IPR015422">
    <property type="entry name" value="PyrdxlP-dep_Trfase_small"/>
</dbReference>
<comment type="pathway">
    <text evidence="6">Cofactor biosynthesis; coenzyme A biosynthesis.</text>
</comment>
<comment type="similarity">
    <text evidence="5">Belongs to the group II decarboxylase family. Sphingosine-1-phosphate lyase subfamily.</text>
</comment>
<comment type="function">
    <text evidence="6">Catalyzes the decarboxylation of L-tyrosine to produce tyramine for methanofuran biosynthesis. Can also catalyze the decarboxylation of L-aspartate to produce beta-alanine for coenzyme A (CoA) biosynthesis.</text>
</comment>
<evidence type="ECO:0000256" key="1">
    <source>
        <dbReference type="ARBA" id="ARBA00001933"/>
    </source>
</evidence>
<dbReference type="InterPro" id="IPR015424">
    <property type="entry name" value="PyrdxlP-dep_Trfase"/>
</dbReference>
<dbReference type="Pfam" id="PF00282">
    <property type="entry name" value="Pyridoxal_deC"/>
    <property type="match status" value="1"/>
</dbReference>
<gene>
    <name evidence="6 7" type="primary">mfnA</name>
    <name evidence="7" type="ORF">P0O24_07230</name>
</gene>
<keyword evidence="4 6" id="KW-0456">Lyase</keyword>
<evidence type="ECO:0000256" key="5">
    <source>
        <dbReference type="ARBA" id="ARBA00038302"/>
    </source>
</evidence>
<dbReference type="InterPro" id="IPR020931">
    <property type="entry name" value="MfnA"/>
</dbReference>
<dbReference type="InterPro" id="IPR002129">
    <property type="entry name" value="PyrdxlP-dep_de-COase"/>
</dbReference>
<dbReference type="SUPFAM" id="SSF53383">
    <property type="entry name" value="PLP-dependent transferases"/>
    <property type="match status" value="1"/>
</dbReference>
<evidence type="ECO:0000313" key="7">
    <source>
        <dbReference type="EMBL" id="MDF0593372.1"/>
    </source>
</evidence>
<reference evidence="7 8" key="1">
    <citation type="submission" date="2023-03" db="EMBL/GenBank/DDBJ databases">
        <title>Whole genome sequencing of Methanotrichaceae archaeon M04Ac.</title>
        <authorList>
            <person name="Khomyakova M.A."/>
            <person name="Merkel A.Y."/>
            <person name="Slobodkin A.I."/>
        </authorList>
    </citation>
    <scope>NUCLEOTIDE SEQUENCE [LARGE SCALE GENOMIC DNA]</scope>
    <source>
        <strain evidence="7 8">M04Ac</strain>
    </source>
</reference>
<evidence type="ECO:0000256" key="6">
    <source>
        <dbReference type="HAMAP-Rule" id="MF_01610"/>
    </source>
</evidence>
<dbReference type="GO" id="GO:0004837">
    <property type="term" value="F:tyrosine decarboxylase activity"/>
    <property type="evidence" value="ECO:0007669"/>
    <property type="project" value="UniProtKB-EC"/>
</dbReference>
<dbReference type="PANTHER" id="PTHR42735">
    <property type="match status" value="1"/>
</dbReference>
<dbReference type="InterPro" id="IPR050477">
    <property type="entry name" value="GrpII_AminoAcid_Decarb"/>
</dbReference>
<keyword evidence="2 6" id="KW-0210">Decarboxylase</keyword>
<dbReference type="PANTHER" id="PTHR42735:SF6">
    <property type="entry name" value="SPHINGOSINE-1-PHOSPHATE LYASE 1"/>
    <property type="match status" value="1"/>
</dbReference>
<comment type="catalytic activity">
    <reaction evidence="6">
        <text>L-tyrosine + H(+) = tyramine + CO2</text>
        <dbReference type="Rhea" id="RHEA:14345"/>
        <dbReference type="ChEBI" id="CHEBI:15378"/>
        <dbReference type="ChEBI" id="CHEBI:16526"/>
        <dbReference type="ChEBI" id="CHEBI:58315"/>
        <dbReference type="ChEBI" id="CHEBI:327995"/>
        <dbReference type="EC" id="4.1.1.25"/>
    </reaction>
</comment>
<dbReference type="EC" id="4.1.1.11" evidence="6"/>
<evidence type="ECO:0000313" key="8">
    <source>
        <dbReference type="Proteomes" id="UP001215956"/>
    </source>
</evidence>
<dbReference type="Proteomes" id="UP001215956">
    <property type="component" value="Unassembled WGS sequence"/>
</dbReference>
<dbReference type="NCBIfam" id="TIGR03812">
    <property type="entry name" value="tyr_de_CO2_Arch"/>
    <property type="match status" value="1"/>
</dbReference>
<evidence type="ECO:0000256" key="4">
    <source>
        <dbReference type="ARBA" id="ARBA00023239"/>
    </source>
</evidence>
<comment type="cofactor">
    <cofactor evidence="1 6">
        <name>pyridoxal 5'-phosphate</name>
        <dbReference type="ChEBI" id="CHEBI:597326"/>
    </cofactor>
</comment>
<dbReference type="EMBL" id="JARFPL010000019">
    <property type="protein sequence ID" value="MDF0593372.1"/>
    <property type="molecule type" value="Genomic_DNA"/>
</dbReference>
<dbReference type="InterPro" id="IPR015421">
    <property type="entry name" value="PyrdxlP-dep_Trfase_major"/>
</dbReference>
<sequence length="377" mass="41510">MRDQGKSEEEVMEGLQRMREKDLSYHRIFSSMCTPPHPIALLAHERFQETNLGDPGLFPGSAELEAEAVRMMAELLGYPDACGYLSTGGTESNIQAIRAARNAHSFRDGNIVVPKSAHFSFDKIGDLLSIEIRKADLDDDLKADLASVESLIDDKTVSLVGIAGTTEFGQVDPIGEMGEIALDSGIHLHVDAAFGGFVLPFLEGEWRWDFTVEAVTSITIDPHKMGMATIPGGGLLFRRPEDLERLAAYAPYLTVARPKALTGTRSGAAAAAIWAVMNHLGREGFKKVIDRCMDLSRRMVAGAREIGVEPAIEPVMNVVTLRMDDPEGVRADLLERRWRVSTTRCPKALRLILMPHSTAESVDLFLEDLRDVLKRRG</sequence>
<comment type="similarity">
    <text evidence="6">Belongs to the group II decarboxylase family. MfnA subfamily.</text>
</comment>
<protein>
    <recommendedName>
        <fullName evidence="6">Probable L-tyrosine/L-aspartate decarboxylase</fullName>
        <shortName evidence="6">TDC/ADC</shortName>
        <ecNumber evidence="6">4.1.1.11</ecNumber>
        <ecNumber evidence="6">4.1.1.25</ecNumber>
    </recommendedName>
</protein>
<dbReference type="Gene3D" id="3.40.640.10">
    <property type="entry name" value="Type I PLP-dependent aspartate aminotransferase-like (Major domain)"/>
    <property type="match status" value="1"/>
</dbReference>
<feature type="modified residue" description="N6-(pyridoxal phosphate)lysine" evidence="6">
    <location>
        <position position="224"/>
    </location>
</feature>